<sequence length="184" mass="20022">MIRLACALIAFVVLAAEARAESATGFWRFGTVTLTLSPVPRAGPRCDAPMVHYDPRPTPGGTSSQVIAVAASQIEFKTPLLATITLPTFNISYIKVNEEPEKASFGGTAYIDLTAPERGNLKFFARGVGFKGVAGEPPLFYPASFALTGYEATTENQYLNVKFRFRAEIPSAHCYIHVEGKFIR</sequence>
<comment type="caution">
    <text evidence="2">The sequence shown here is derived from an EMBL/GenBank/DDBJ whole genome shotgun (WGS) entry which is preliminary data.</text>
</comment>
<name>A0A9W6JP72_9HYPH</name>
<reference evidence="2" key="1">
    <citation type="journal article" date="2014" name="Int. J. Syst. Evol. Microbiol.">
        <title>Complete genome sequence of Corynebacterium casei LMG S-19264T (=DSM 44701T), isolated from a smear-ripened cheese.</title>
        <authorList>
            <consortium name="US DOE Joint Genome Institute (JGI-PGF)"/>
            <person name="Walter F."/>
            <person name="Albersmeier A."/>
            <person name="Kalinowski J."/>
            <person name="Ruckert C."/>
        </authorList>
    </citation>
    <scope>NUCLEOTIDE SEQUENCE</scope>
    <source>
        <strain evidence="2">VKM B-2748</strain>
    </source>
</reference>
<keyword evidence="3" id="KW-1185">Reference proteome</keyword>
<evidence type="ECO:0000256" key="1">
    <source>
        <dbReference type="SAM" id="SignalP"/>
    </source>
</evidence>
<accession>A0A9W6JP72</accession>
<dbReference type="RefSeq" id="WP_271200340.1">
    <property type="nucleotide sequence ID" value="NZ_BSFL01000002.1"/>
</dbReference>
<evidence type="ECO:0000313" key="3">
    <source>
        <dbReference type="Proteomes" id="UP001143309"/>
    </source>
</evidence>
<dbReference type="Proteomes" id="UP001143309">
    <property type="component" value="Unassembled WGS sequence"/>
</dbReference>
<dbReference type="EMBL" id="BSFL01000002">
    <property type="protein sequence ID" value="GLK79848.1"/>
    <property type="molecule type" value="Genomic_DNA"/>
</dbReference>
<reference evidence="2" key="2">
    <citation type="submission" date="2023-01" db="EMBL/GenBank/DDBJ databases">
        <authorList>
            <person name="Sun Q."/>
            <person name="Evtushenko L."/>
        </authorList>
    </citation>
    <scope>NUCLEOTIDE SEQUENCE</scope>
    <source>
        <strain evidence="2">VKM B-2748</strain>
    </source>
</reference>
<organism evidence="2 3">
    <name type="scientific">Methylopila turkensis</name>
    <dbReference type="NCBI Taxonomy" id="1437816"/>
    <lineage>
        <taxon>Bacteria</taxon>
        <taxon>Pseudomonadati</taxon>
        <taxon>Pseudomonadota</taxon>
        <taxon>Alphaproteobacteria</taxon>
        <taxon>Hyphomicrobiales</taxon>
        <taxon>Methylopilaceae</taxon>
        <taxon>Methylopila</taxon>
    </lineage>
</organism>
<dbReference type="AlphaFoldDB" id="A0A9W6JP72"/>
<keyword evidence="1" id="KW-0732">Signal</keyword>
<gene>
    <name evidence="2" type="ORF">GCM10008174_15890</name>
</gene>
<proteinExistence type="predicted"/>
<feature type="chain" id="PRO_5040784702" evidence="1">
    <location>
        <begin position="16"/>
        <end position="184"/>
    </location>
</feature>
<feature type="signal peptide" evidence="1">
    <location>
        <begin position="1"/>
        <end position="15"/>
    </location>
</feature>
<evidence type="ECO:0000313" key="2">
    <source>
        <dbReference type="EMBL" id="GLK79848.1"/>
    </source>
</evidence>
<protein>
    <submittedName>
        <fullName evidence="2">Uncharacterized protein</fullName>
    </submittedName>
</protein>